<evidence type="ECO:0000313" key="1">
    <source>
        <dbReference type="EMBL" id="GAA2176662.1"/>
    </source>
</evidence>
<dbReference type="Proteomes" id="UP001500974">
    <property type="component" value="Unassembled WGS sequence"/>
</dbReference>
<sequence length="161" mass="17146">MLERKLRLVVDQASGHDEMLRHPQGASLLEVPDFRTRDLVQFASRDIFIDLGGTFPIRSVGTAKITRVMRALERTVVRSCFSGRTLRTPPVLCFPAVASPRCITVRAPRTTVLAEVAALSTIAATGESVASGRAPGARPGPIRSSAASALSVRTAFGAGFT</sequence>
<organism evidence="1 2">
    <name type="scientific">Arthrobacter parietis</name>
    <dbReference type="NCBI Taxonomy" id="271434"/>
    <lineage>
        <taxon>Bacteria</taxon>
        <taxon>Bacillati</taxon>
        <taxon>Actinomycetota</taxon>
        <taxon>Actinomycetes</taxon>
        <taxon>Micrococcales</taxon>
        <taxon>Micrococcaceae</taxon>
        <taxon>Arthrobacter</taxon>
    </lineage>
</organism>
<comment type="caution">
    <text evidence="1">The sequence shown here is derived from an EMBL/GenBank/DDBJ whole genome shotgun (WGS) entry which is preliminary data.</text>
</comment>
<keyword evidence="2" id="KW-1185">Reference proteome</keyword>
<gene>
    <name evidence="1" type="ORF">GCM10009784_24090</name>
</gene>
<reference evidence="1 2" key="1">
    <citation type="journal article" date="2019" name="Int. J. Syst. Evol. Microbiol.">
        <title>The Global Catalogue of Microorganisms (GCM) 10K type strain sequencing project: providing services to taxonomists for standard genome sequencing and annotation.</title>
        <authorList>
            <consortium name="The Broad Institute Genomics Platform"/>
            <consortium name="The Broad Institute Genome Sequencing Center for Infectious Disease"/>
            <person name="Wu L."/>
            <person name="Ma J."/>
        </authorList>
    </citation>
    <scope>NUCLEOTIDE SEQUENCE [LARGE SCALE GENOMIC DNA]</scope>
    <source>
        <strain evidence="1 2">JCM 14917</strain>
    </source>
</reference>
<name>A0ABN3AZQ0_9MICC</name>
<proteinExistence type="predicted"/>
<accession>A0ABN3AZQ0</accession>
<evidence type="ECO:0000313" key="2">
    <source>
        <dbReference type="Proteomes" id="UP001500974"/>
    </source>
</evidence>
<protein>
    <submittedName>
        <fullName evidence="1">Uncharacterized protein</fullName>
    </submittedName>
</protein>
<dbReference type="EMBL" id="BAAAON010000002">
    <property type="protein sequence ID" value="GAA2176662.1"/>
    <property type="molecule type" value="Genomic_DNA"/>
</dbReference>